<dbReference type="EMBL" id="JAXOVC010000014">
    <property type="protein sequence ID" value="KAK4494240.1"/>
    <property type="molecule type" value="Genomic_DNA"/>
</dbReference>
<organism evidence="1 2">
    <name type="scientific">Zasmidium cellare</name>
    <name type="common">Wine cellar mold</name>
    <name type="synonym">Racodium cellare</name>
    <dbReference type="NCBI Taxonomy" id="395010"/>
    <lineage>
        <taxon>Eukaryota</taxon>
        <taxon>Fungi</taxon>
        <taxon>Dikarya</taxon>
        <taxon>Ascomycota</taxon>
        <taxon>Pezizomycotina</taxon>
        <taxon>Dothideomycetes</taxon>
        <taxon>Dothideomycetidae</taxon>
        <taxon>Mycosphaerellales</taxon>
        <taxon>Mycosphaerellaceae</taxon>
        <taxon>Zasmidium</taxon>
    </lineage>
</organism>
<sequence length="156" mass="17592">MKQPKAKATLLSLPRELRDIIYEYAFSGTEVHVYSNSSPYPPQKPGLPLACKQLFAETIELYYKHSIFIVGNRFPFDSAAAVWFVGLPKKNRDAIQDIQFVYCVCSPSRFMTGKKVQIAGEKRGQCKHFRALCLKKGGVEIRSGVMGVWQAWSAGR</sequence>
<evidence type="ECO:0000313" key="2">
    <source>
        <dbReference type="Proteomes" id="UP001305779"/>
    </source>
</evidence>
<evidence type="ECO:0000313" key="1">
    <source>
        <dbReference type="EMBL" id="KAK4494240.1"/>
    </source>
</evidence>
<gene>
    <name evidence="1" type="ORF">PRZ48_014538</name>
</gene>
<dbReference type="Proteomes" id="UP001305779">
    <property type="component" value="Unassembled WGS sequence"/>
</dbReference>
<dbReference type="PANTHER" id="PTHR38790">
    <property type="entry name" value="2EXR DOMAIN-CONTAINING PROTEIN-RELATED"/>
    <property type="match status" value="1"/>
</dbReference>
<keyword evidence="2" id="KW-1185">Reference proteome</keyword>
<protein>
    <submittedName>
        <fullName evidence="1">Uncharacterized protein</fullName>
    </submittedName>
</protein>
<comment type="caution">
    <text evidence="1">The sequence shown here is derived from an EMBL/GenBank/DDBJ whole genome shotgun (WGS) entry which is preliminary data.</text>
</comment>
<accession>A0ABR0DYM2</accession>
<proteinExistence type="predicted"/>
<reference evidence="1 2" key="1">
    <citation type="journal article" date="2023" name="G3 (Bethesda)">
        <title>A chromosome-level genome assembly of Zasmidium syzygii isolated from banana leaves.</title>
        <authorList>
            <person name="van Westerhoven A.C."/>
            <person name="Mehrabi R."/>
            <person name="Talebi R."/>
            <person name="Steentjes M.B.F."/>
            <person name="Corcolon B."/>
            <person name="Chong P.A."/>
            <person name="Kema G.H.J."/>
            <person name="Seidl M.F."/>
        </authorList>
    </citation>
    <scope>NUCLEOTIDE SEQUENCE [LARGE SCALE GENOMIC DNA]</scope>
    <source>
        <strain evidence="1 2">P124</strain>
    </source>
</reference>
<name>A0ABR0DYM2_ZASCE</name>